<dbReference type="SUPFAM" id="SSF53137">
    <property type="entry name" value="Translational machinery components"/>
    <property type="match status" value="1"/>
</dbReference>
<name>A0A0C3FW63_PILCF</name>
<evidence type="ECO:0008006" key="6">
    <source>
        <dbReference type="Google" id="ProtNLM"/>
    </source>
</evidence>
<sequence length="197" mass="22059">MLASKCFPSFVAAATKRPRLSAFISSETNSTTVIRDTLQSASEYPPSAPSNSYPRLSHLNPMTNLRTFGLDIGEKRPTYHLHWKSTRHNTVATFTNDEGNVVGWISGGCCGFKHSRRGEYEAGYQCAVRIFKKIEERLLVEPFKLELIYKGFGLGRQALDSALLTTEGEKIRPLLVRLTDRTPLKIGGTRAKKARRL</sequence>
<dbReference type="OrthoDB" id="1654884at2759"/>
<dbReference type="Pfam" id="PF00411">
    <property type="entry name" value="Ribosomal_S11"/>
    <property type="match status" value="1"/>
</dbReference>
<accession>A0A0C3FW63</accession>
<dbReference type="HAMAP" id="MF_01310">
    <property type="entry name" value="Ribosomal_uS11"/>
    <property type="match status" value="1"/>
</dbReference>
<protein>
    <recommendedName>
        <fullName evidence="6">Ribosomal protein S11</fullName>
    </recommendedName>
</protein>
<evidence type="ECO:0000256" key="1">
    <source>
        <dbReference type="ARBA" id="ARBA00006194"/>
    </source>
</evidence>
<dbReference type="HOGENOM" id="CLU_072439_0_1_1"/>
<reference evidence="5" key="2">
    <citation type="submission" date="2015-01" db="EMBL/GenBank/DDBJ databases">
        <title>Evolutionary Origins and Diversification of the Mycorrhizal Mutualists.</title>
        <authorList>
            <consortium name="DOE Joint Genome Institute"/>
            <consortium name="Mycorrhizal Genomics Consortium"/>
            <person name="Kohler A."/>
            <person name="Kuo A."/>
            <person name="Nagy L.G."/>
            <person name="Floudas D."/>
            <person name="Copeland A."/>
            <person name="Barry K.W."/>
            <person name="Cichocki N."/>
            <person name="Veneault-Fourrey C."/>
            <person name="LaButti K."/>
            <person name="Lindquist E.A."/>
            <person name="Lipzen A."/>
            <person name="Lundell T."/>
            <person name="Morin E."/>
            <person name="Murat C."/>
            <person name="Riley R."/>
            <person name="Ohm R."/>
            <person name="Sun H."/>
            <person name="Tunlid A."/>
            <person name="Henrissat B."/>
            <person name="Grigoriev I.V."/>
            <person name="Hibbett D.S."/>
            <person name="Martin F."/>
        </authorList>
    </citation>
    <scope>NUCLEOTIDE SEQUENCE [LARGE SCALE GENOMIC DNA]</scope>
    <source>
        <strain evidence="5">F 1598</strain>
    </source>
</reference>
<dbReference type="InterPro" id="IPR001971">
    <property type="entry name" value="Ribosomal_uS11"/>
</dbReference>
<evidence type="ECO:0000313" key="5">
    <source>
        <dbReference type="Proteomes" id="UP000054166"/>
    </source>
</evidence>
<dbReference type="GO" id="GO:1990904">
    <property type="term" value="C:ribonucleoprotein complex"/>
    <property type="evidence" value="ECO:0007669"/>
    <property type="project" value="UniProtKB-KW"/>
</dbReference>
<dbReference type="GO" id="GO:0005840">
    <property type="term" value="C:ribosome"/>
    <property type="evidence" value="ECO:0007669"/>
    <property type="project" value="UniProtKB-KW"/>
</dbReference>
<keyword evidence="2" id="KW-0689">Ribosomal protein</keyword>
<organism evidence="4 5">
    <name type="scientific">Piloderma croceum (strain F 1598)</name>
    <dbReference type="NCBI Taxonomy" id="765440"/>
    <lineage>
        <taxon>Eukaryota</taxon>
        <taxon>Fungi</taxon>
        <taxon>Dikarya</taxon>
        <taxon>Basidiomycota</taxon>
        <taxon>Agaricomycotina</taxon>
        <taxon>Agaricomycetes</taxon>
        <taxon>Agaricomycetidae</taxon>
        <taxon>Atheliales</taxon>
        <taxon>Atheliaceae</taxon>
        <taxon>Piloderma</taxon>
    </lineage>
</organism>
<dbReference type="GO" id="GO:0003735">
    <property type="term" value="F:structural constituent of ribosome"/>
    <property type="evidence" value="ECO:0007669"/>
    <property type="project" value="InterPro"/>
</dbReference>
<dbReference type="InParanoid" id="A0A0C3FW63"/>
<dbReference type="Proteomes" id="UP000054166">
    <property type="component" value="Unassembled WGS sequence"/>
</dbReference>
<dbReference type="PANTHER" id="PTHR11759">
    <property type="entry name" value="40S RIBOSOMAL PROTEIN S14/30S RIBOSOMAL PROTEIN S11"/>
    <property type="match status" value="1"/>
</dbReference>
<evidence type="ECO:0000256" key="2">
    <source>
        <dbReference type="ARBA" id="ARBA00022980"/>
    </source>
</evidence>
<gene>
    <name evidence="4" type="ORF">PILCRDRAFT_818819</name>
</gene>
<dbReference type="AlphaFoldDB" id="A0A0C3FW63"/>
<dbReference type="FunCoup" id="A0A0C3FW63">
    <property type="interactions" value="122"/>
</dbReference>
<dbReference type="Gene3D" id="3.30.420.80">
    <property type="entry name" value="Ribosomal protein S11"/>
    <property type="match status" value="1"/>
</dbReference>
<evidence type="ECO:0000256" key="3">
    <source>
        <dbReference type="ARBA" id="ARBA00023274"/>
    </source>
</evidence>
<proteinExistence type="inferred from homology"/>
<dbReference type="InterPro" id="IPR036967">
    <property type="entry name" value="Ribosomal_uS11_sf"/>
</dbReference>
<keyword evidence="3" id="KW-0687">Ribonucleoprotein</keyword>
<dbReference type="EMBL" id="KN832989">
    <property type="protein sequence ID" value="KIM83794.1"/>
    <property type="molecule type" value="Genomic_DNA"/>
</dbReference>
<reference evidence="4 5" key="1">
    <citation type="submission" date="2014-04" db="EMBL/GenBank/DDBJ databases">
        <authorList>
            <consortium name="DOE Joint Genome Institute"/>
            <person name="Kuo A."/>
            <person name="Tarkka M."/>
            <person name="Buscot F."/>
            <person name="Kohler A."/>
            <person name="Nagy L.G."/>
            <person name="Floudas D."/>
            <person name="Copeland A."/>
            <person name="Barry K.W."/>
            <person name="Cichocki N."/>
            <person name="Veneault-Fourrey C."/>
            <person name="LaButti K."/>
            <person name="Lindquist E.A."/>
            <person name="Lipzen A."/>
            <person name="Lundell T."/>
            <person name="Morin E."/>
            <person name="Murat C."/>
            <person name="Sun H."/>
            <person name="Tunlid A."/>
            <person name="Henrissat B."/>
            <person name="Grigoriev I.V."/>
            <person name="Hibbett D.S."/>
            <person name="Martin F."/>
            <person name="Nordberg H.P."/>
            <person name="Cantor M.N."/>
            <person name="Hua S.X."/>
        </authorList>
    </citation>
    <scope>NUCLEOTIDE SEQUENCE [LARGE SCALE GENOMIC DNA]</scope>
    <source>
        <strain evidence="4 5">F 1598</strain>
    </source>
</reference>
<keyword evidence="5" id="KW-1185">Reference proteome</keyword>
<comment type="similarity">
    <text evidence="1">Belongs to the universal ribosomal protein uS11 family.</text>
</comment>
<evidence type="ECO:0000313" key="4">
    <source>
        <dbReference type="EMBL" id="KIM83794.1"/>
    </source>
</evidence>
<dbReference type="STRING" id="765440.A0A0C3FW63"/>
<dbReference type="GO" id="GO:0006412">
    <property type="term" value="P:translation"/>
    <property type="evidence" value="ECO:0007669"/>
    <property type="project" value="InterPro"/>
</dbReference>